<reference evidence="7" key="1">
    <citation type="submission" date="2019-09" db="EMBL/GenBank/DDBJ databases">
        <title>Draft genome information of white flower Hibiscus syriacus.</title>
        <authorList>
            <person name="Kim Y.-M."/>
        </authorList>
    </citation>
    <scope>NUCLEOTIDE SEQUENCE [LARGE SCALE GENOMIC DNA]</scope>
    <source>
        <strain evidence="7">YM2019G1</strain>
    </source>
</reference>
<dbReference type="Gene3D" id="2.40.330.10">
    <property type="entry name" value="DNA-binding pseudobarrel domain"/>
    <property type="match status" value="1"/>
</dbReference>
<name>A0A6A2Z841_HIBSY</name>
<dbReference type="Pfam" id="PF03754">
    <property type="entry name" value="At2g31720-like"/>
    <property type="match status" value="1"/>
</dbReference>
<evidence type="ECO:0000313" key="8">
    <source>
        <dbReference type="Proteomes" id="UP000436088"/>
    </source>
</evidence>
<dbReference type="InterPro" id="IPR015300">
    <property type="entry name" value="DNA-bd_pseudobarrel_sf"/>
</dbReference>
<evidence type="ECO:0000256" key="2">
    <source>
        <dbReference type="ARBA" id="ARBA00023015"/>
    </source>
</evidence>
<dbReference type="SUPFAM" id="SSF101936">
    <property type="entry name" value="DNA-binding pseudobarrel domain"/>
    <property type="match status" value="1"/>
</dbReference>
<evidence type="ECO:0000256" key="1">
    <source>
        <dbReference type="ARBA" id="ARBA00004123"/>
    </source>
</evidence>
<dbReference type="GO" id="GO:0005634">
    <property type="term" value="C:nucleus"/>
    <property type="evidence" value="ECO:0007669"/>
    <property type="project" value="UniProtKB-SubCell"/>
</dbReference>
<dbReference type="Proteomes" id="UP000436088">
    <property type="component" value="Unassembled WGS sequence"/>
</dbReference>
<dbReference type="PANTHER" id="PTHR31541">
    <property type="entry name" value="B3 DOMAIN PLANT PROTEIN-RELATED"/>
    <property type="match status" value="1"/>
</dbReference>
<protein>
    <submittedName>
        <fullName evidence="7">SET domain protein 16 isoform 1</fullName>
    </submittedName>
</protein>
<feature type="compositionally biased region" description="Polar residues" evidence="6">
    <location>
        <begin position="46"/>
        <end position="55"/>
    </location>
</feature>
<evidence type="ECO:0000256" key="4">
    <source>
        <dbReference type="ARBA" id="ARBA00023163"/>
    </source>
</evidence>
<keyword evidence="8" id="KW-1185">Reference proteome</keyword>
<proteinExistence type="predicted"/>
<accession>A0A6A2Z841</accession>
<keyword evidence="2" id="KW-0805">Transcription regulation</keyword>
<dbReference type="EMBL" id="VEPZ02001200">
    <property type="protein sequence ID" value="KAE8687753.1"/>
    <property type="molecule type" value="Genomic_DNA"/>
</dbReference>
<feature type="region of interest" description="Disordered" evidence="6">
    <location>
        <begin position="1"/>
        <end position="55"/>
    </location>
</feature>
<dbReference type="GO" id="GO:0003677">
    <property type="term" value="F:DNA binding"/>
    <property type="evidence" value="ECO:0007669"/>
    <property type="project" value="UniProtKB-KW"/>
</dbReference>
<keyword evidence="5" id="KW-0539">Nucleus</keyword>
<sequence length="244" mass="27901">MTIEEDTENCESRAVDSLAHVNPRHQRQKLDVCNEKSDDHGDLKGSQHNARQPQSVCMQENVAFNFNENAGMKRKQPFNEKDGEDEWEGGLKPKPKRSKKGQPLRPMSTPDLPDDFKRQIFENMGGSGLILAIQKTLFYSDVNPTASRFSVPFSQLRTHDFLTETEAQQLAGKNPMEVRLLDPYMEETTLSFNRWEMGKNKLYAMTTAWNSVVMNNRLVNGNIVQLWSFRVSSELCFALVKVDV</sequence>
<gene>
    <name evidence="7" type="ORF">F3Y22_tig00111008pilonHSYRG00120</name>
</gene>
<feature type="compositionally biased region" description="Basic residues" evidence="6">
    <location>
        <begin position="93"/>
        <end position="102"/>
    </location>
</feature>
<feature type="compositionally biased region" description="Basic and acidic residues" evidence="6">
    <location>
        <begin position="28"/>
        <end position="45"/>
    </location>
</feature>
<evidence type="ECO:0000256" key="3">
    <source>
        <dbReference type="ARBA" id="ARBA00023125"/>
    </source>
</evidence>
<dbReference type="AlphaFoldDB" id="A0A6A2Z841"/>
<feature type="region of interest" description="Disordered" evidence="6">
    <location>
        <begin position="68"/>
        <end position="113"/>
    </location>
</feature>
<evidence type="ECO:0000313" key="7">
    <source>
        <dbReference type="EMBL" id="KAE8687753.1"/>
    </source>
</evidence>
<evidence type="ECO:0000256" key="6">
    <source>
        <dbReference type="SAM" id="MobiDB-lite"/>
    </source>
</evidence>
<comment type="subcellular location">
    <subcellularLocation>
        <location evidence="1">Nucleus</location>
    </subcellularLocation>
</comment>
<dbReference type="PANTHER" id="PTHR31541:SF25">
    <property type="entry name" value="GAMMA-GLIADIN B"/>
    <property type="match status" value="1"/>
</dbReference>
<keyword evidence="3" id="KW-0238">DNA-binding</keyword>
<dbReference type="InterPro" id="IPR005508">
    <property type="entry name" value="At2g31720-like"/>
</dbReference>
<comment type="caution">
    <text evidence="7">The sequence shown here is derived from an EMBL/GenBank/DDBJ whole genome shotgun (WGS) entry which is preliminary data.</text>
</comment>
<organism evidence="7 8">
    <name type="scientific">Hibiscus syriacus</name>
    <name type="common">Rose of Sharon</name>
    <dbReference type="NCBI Taxonomy" id="106335"/>
    <lineage>
        <taxon>Eukaryota</taxon>
        <taxon>Viridiplantae</taxon>
        <taxon>Streptophyta</taxon>
        <taxon>Embryophyta</taxon>
        <taxon>Tracheophyta</taxon>
        <taxon>Spermatophyta</taxon>
        <taxon>Magnoliopsida</taxon>
        <taxon>eudicotyledons</taxon>
        <taxon>Gunneridae</taxon>
        <taxon>Pentapetalae</taxon>
        <taxon>rosids</taxon>
        <taxon>malvids</taxon>
        <taxon>Malvales</taxon>
        <taxon>Malvaceae</taxon>
        <taxon>Malvoideae</taxon>
        <taxon>Hibiscus</taxon>
    </lineage>
</organism>
<keyword evidence="4" id="KW-0804">Transcription</keyword>
<evidence type="ECO:0000256" key="5">
    <source>
        <dbReference type="ARBA" id="ARBA00023242"/>
    </source>
</evidence>